<feature type="compositionally biased region" description="Basic and acidic residues" evidence="1">
    <location>
        <begin position="19"/>
        <end position="35"/>
    </location>
</feature>
<protein>
    <submittedName>
        <fullName evidence="2">Uncharacterized protein</fullName>
    </submittedName>
</protein>
<organism evidence="2">
    <name type="scientific">marine sediment metagenome</name>
    <dbReference type="NCBI Taxonomy" id="412755"/>
    <lineage>
        <taxon>unclassified sequences</taxon>
        <taxon>metagenomes</taxon>
        <taxon>ecological metagenomes</taxon>
    </lineage>
</organism>
<evidence type="ECO:0000313" key="2">
    <source>
        <dbReference type="EMBL" id="KKL56252.1"/>
    </source>
</evidence>
<feature type="region of interest" description="Disordered" evidence="1">
    <location>
        <begin position="1"/>
        <end position="44"/>
    </location>
</feature>
<dbReference type="AlphaFoldDB" id="A0A0F9FYR4"/>
<sequence>MTKRTAARPINPNAITGFEKLHNPDSRMIRGEYNAKKQNHSQRN</sequence>
<comment type="caution">
    <text evidence="2">The sequence shown here is derived from an EMBL/GenBank/DDBJ whole genome shotgun (WGS) entry which is preliminary data.</text>
</comment>
<evidence type="ECO:0000256" key="1">
    <source>
        <dbReference type="SAM" id="MobiDB-lite"/>
    </source>
</evidence>
<proteinExistence type="predicted"/>
<accession>A0A0F9FYR4</accession>
<reference evidence="2" key="1">
    <citation type="journal article" date="2015" name="Nature">
        <title>Complex archaea that bridge the gap between prokaryotes and eukaryotes.</title>
        <authorList>
            <person name="Spang A."/>
            <person name="Saw J.H."/>
            <person name="Jorgensen S.L."/>
            <person name="Zaremba-Niedzwiedzka K."/>
            <person name="Martijn J."/>
            <person name="Lind A.E."/>
            <person name="van Eijk R."/>
            <person name="Schleper C."/>
            <person name="Guy L."/>
            <person name="Ettema T.J."/>
        </authorList>
    </citation>
    <scope>NUCLEOTIDE SEQUENCE</scope>
</reference>
<name>A0A0F9FYR4_9ZZZZ</name>
<dbReference type="EMBL" id="LAZR01030557">
    <property type="protein sequence ID" value="KKL56252.1"/>
    <property type="molecule type" value="Genomic_DNA"/>
</dbReference>
<gene>
    <name evidence="2" type="ORF">LCGC14_2247230</name>
</gene>